<dbReference type="GO" id="GO:0061709">
    <property type="term" value="P:reticulophagy"/>
    <property type="evidence" value="ECO:0007669"/>
    <property type="project" value="TreeGrafter"/>
</dbReference>
<keyword evidence="3 6" id="KW-0653">Protein transport</keyword>
<dbReference type="GO" id="GO:0015031">
    <property type="term" value="P:protein transport"/>
    <property type="evidence" value="ECO:0007669"/>
    <property type="project" value="UniProtKB-KW"/>
</dbReference>
<feature type="region of interest" description="Disordered" evidence="8">
    <location>
        <begin position="543"/>
        <end position="577"/>
    </location>
</feature>
<keyword evidence="5 7" id="KW-0175">Coiled coil</keyword>
<dbReference type="GO" id="GO:0019901">
    <property type="term" value="F:protein kinase binding"/>
    <property type="evidence" value="ECO:0007669"/>
    <property type="project" value="TreeGrafter"/>
</dbReference>
<proteinExistence type="inferred from homology"/>
<dbReference type="GO" id="GO:1903599">
    <property type="term" value="P:positive regulation of autophagy of mitochondrion"/>
    <property type="evidence" value="ECO:0007669"/>
    <property type="project" value="UniProtKB-UniRule"/>
</dbReference>
<dbReference type="Pfam" id="PF04108">
    <property type="entry name" value="ATG17_like"/>
    <property type="match status" value="1"/>
</dbReference>
<dbReference type="GO" id="GO:1990316">
    <property type="term" value="C:Atg1/ULK1 kinase complex"/>
    <property type="evidence" value="ECO:0007669"/>
    <property type="project" value="TreeGrafter"/>
</dbReference>
<gene>
    <name evidence="11" type="ORF">NEOLI_003936</name>
</gene>
<dbReference type="OrthoDB" id="447953at2759"/>
<dbReference type="GO" id="GO:0034045">
    <property type="term" value="C:phagophore assembly site membrane"/>
    <property type="evidence" value="ECO:0007669"/>
    <property type="project" value="UniProtKB-SubCell"/>
</dbReference>
<sequence>MLDLCGGKNESLRGTFGEDLFVFNRELLADNAESSLHDSFEPIEKAPELPFGNENSISAFQARVQWAKEVAQYAVDMRYTINEEKTAIGVIQQSVAVAIANLNTQTKTVLQNVTAWEQNAMKDLQEQDCLLTDFDSRLENLGKIQIKSGILDVTNLSDLIDMELVQSAKNRYFESNEAFRSDVLKASSVFADIGKNTEDLKKKVALWTKNTSLESLDRVSWVIEDIVRTAAQVDREFRDLYVQSSRPQSQERKLKYHQSHTDEHIPTLSTWSSTLYLKFENIMKMKVWQHLMPAQLTLQLSLSRNALLHLQDLSQIQIQMIHLRNTISGLVQFSLEDQNDRMLLEEVNSIPEAYGSLLIEYYRRTIWGEWILKRATKISEDLKDLNDVEESRRQKWVQQFIEINSRIKAEVEKTAEITFNVQSGTVVRVTREEVMSYIELLQSFGFDNEMLLRLNDAVRTAERISLANSTADFLNGGLNAKAFKSNRISTRRIVSLTDPPDMNQLAIINREKEALEEQCKNHLSRIRNLEEMLFKQNQQNPTLDANVHNYSSPTTPISPQSDNTGPSPRIVRRDRESVSKNAIDEISRQAEEIESLKAKIKALTSENVESSPMAIPLSPQYKQELEKYTEEISSLKVELELKATSEKILNSRLLETDEVKNDLLKNLEAQQADFVSERKDLRAQIDELVHRIEELEDEDKIEELEDLICQLRGDNEDLHMRMGELEEELDTWRKDREVASRLHQDQLEVGSRAINELRKAIKMSEDVVAAEANWNEEQLDLLRYRYGKLEENFLATTIDKDNALQKFEELQVKMKEELANRDEQYGMLVAEHDTQKAQNLQVLSMLESSKRDVDQEYARRKDLEMELEKLVANIRGLSAPKDLTDELSLSFILDSVEKQYDQLQQETESLKSEKSTLNEKFDMQLKKTYDYEQKINTLQSRLYSRTIRAQNLTQRLYTFYARASELLVALGFDAHRQNGIMSPVNDDKVQFTPDNTVLYWTNAPDSEEEGEKFAQFLNTVKFDFDAFSETVKKRVLETEYMARKWQKESKGYREKANKARDEAWDKIAYRNFMKDDLALFLPTRNNNGQKPWAAFNQSSPHYFLKEEDCHRLASREFLLARISGLEESIVDSENAPNDNPCNLPDGTKWHLLEAVEEKGAGSARRRRKAALLSTSTAALEPPPTPTTPENKRKSLTGLFGRNM</sequence>
<evidence type="ECO:0000256" key="5">
    <source>
        <dbReference type="ARBA" id="ARBA00023054"/>
    </source>
</evidence>
<evidence type="ECO:0000259" key="10">
    <source>
        <dbReference type="Pfam" id="PF10377"/>
    </source>
</evidence>
<name>A0A1U7LHK6_NEOID</name>
<dbReference type="GO" id="GO:0034517">
    <property type="term" value="P:ribophagy"/>
    <property type="evidence" value="ECO:0007669"/>
    <property type="project" value="TreeGrafter"/>
</dbReference>
<keyword evidence="4 6" id="KW-0072">Autophagy</keyword>
<evidence type="ECO:0000256" key="1">
    <source>
        <dbReference type="ARBA" id="ARBA00009729"/>
    </source>
</evidence>
<evidence type="ECO:0000256" key="8">
    <source>
        <dbReference type="SAM" id="MobiDB-lite"/>
    </source>
</evidence>
<feature type="region of interest" description="Disordered" evidence="8">
    <location>
        <begin position="1158"/>
        <end position="1203"/>
    </location>
</feature>
<feature type="compositionally biased region" description="Low complexity" evidence="8">
    <location>
        <begin position="1170"/>
        <end position="1179"/>
    </location>
</feature>
<keyword evidence="6" id="KW-0472">Membrane</keyword>
<evidence type="ECO:0000256" key="4">
    <source>
        <dbReference type="ARBA" id="ARBA00023006"/>
    </source>
</evidence>
<feature type="coiled-coil region" evidence="7">
    <location>
        <begin position="505"/>
        <end position="532"/>
    </location>
</feature>
<dbReference type="Proteomes" id="UP000186594">
    <property type="component" value="Unassembled WGS sequence"/>
</dbReference>
<dbReference type="OMA" id="IEVENWR"/>
<dbReference type="STRING" id="1198029.A0A1U7LHK6"/>
<dbReference type="EMBL" id="LXFE01003878">
    <property type="protein sequence ID" value="OLL22129.1"/>
    <property type="molecule type" value="Genomic_DNA"/>
</dbReference>
<feature type="compositionally biased region" description="Polar residues" evidence="8">
    <location>
        <begin position="543"/>
        <end position="566"/>
    </location>
</feature>
<comment type="caution">
    <text evidence="11">The sequence shown here is derived from an EMBL/GenBank/DDBJ whole genome shotgun (WGS) entry which is preliminary data.</text>
</comment>
<dbReference type="InterPro" id="IPR045326">
    <property type="entry name" value="ATG17-like_dom"/>
</dbReference>
<keyword evidence="6" id="KW-0926">Vacuole</keyword>
<evidence type="ECO:0000313" key="12">
    <source>
        <dbReference type="Proteomes" id="UP000186594"/>
    </source>
</evidence>
<comment type="function">
    <text evidence="6">Involved in cytoplasm to vacuole transport (Cvt), pexophagy, mitophagy and nucleophagy. Recruits mitochondria for their selective degradation via autophagy (mitophagy) during starvation. Works as scaffold proteins that recruit ATG proteins to the pre-autophagosome (PAS), the site of vesicle/autophagosome formation. Required for the Cvt vesicles completion.</text>
</comment>
<dbReference type="InterPro" id="IPR019460">
    <property type="entry name" value="Atg11_C"/>
</dbReference>
<evidence type="ECO:0000256" key="6">
    <source>
        <dbReference type="RuleBase" id="RU367075"/>
    </source>
</evidence>
<dbReference type="PANTHER" id="PTHR13222:SF1">
    <property type="entry name" value="RB1-INDUCIBLE COILED-COIL PROTEIN 1"/>
    <property type="match status" value="1"/>
</dbReference>
<dbReference type="PANTHER" id="PTHR13222">
    <property type="entry name" value="RB1-INDUCIBLE COILED-COIL"/>
    <property type="match status" value="1"/>
</dbReference>
<evidence type="ECO:0000256" key="7">
    <source>
        <dbReference type="SAM" id="Coils"/>
    </source>
</evidence>
<dbReference type="AlphaFoldDB" id="A0A1U7LHK6"/>
<comment type="similarity">
    <text evidence="1 6">Belongs to the ATG11 family.</text>
</comment>
<comment type="subunit">
    <text evidence="6">Homodimer.</text>
</comment>
<reference evidence="11 12" key="1">
    <citation type="submission" date="2016-04" db="EMBL/GenBank/DDBJ databases">
        <title>Evolutionary innovation and constraint leading to complex multicellularity in the Ascomycota.</title>
        <authorList>
            <person name="Cisse O."/>
            <person name="Nguyen A."/>
            <person name="Hewitt D.A."/>
            <person name="Jedd G."/>
            <person name="Stajich J.E."/>
        </authorList>
    </citation>
    <scope>NUCLEOTIDE SEQUENCE [LARGE SCALE GENOMIC DNA]</scope>
    <source>
        <strain evidence="11 12">DAH-3</strain>
    </source>
</reference>
<accession>A0A1U7LHK6</accession>
<feature type="coiled-coil region" evidence="7">
    <location>
        <begin position="664"/>
        <end position="742"/>
    </location>
</feature>
<evidence type="ECO:0000259" key="9">
    <source>
        <dbReference type="Pfam" id="PF04108"/>
    </source>
</evidence>
<dbReference type="InterPro" id="IPR040040">
    <property type="entry name" value="ATG11"/>
</dbReference>
<evidence type="ECO:0000256" key="3">
    <source>
        <dbReference type="ARBA" id="ARBA00022927"/>
    </source>
</evidence>
<dbReference type="GO" id="GO:0060090">
    <property type="term" value="F:molecular adaptor activity"/>
    <property type="evidence" value="ECO:0007669"/>
    <property type="project" value="TreeGrafter"/>
</dbReference>
<keyword evidence="2 6" id="KW-0813">Transport</keyword>
<dbReference type="GO" id="GO:0000045">
    <property type="term" value="P:autophagosome assembly"/>
    <property type="evidence" value="ECO:0007669"/>
    <property type="project" value="UniProtKB-UniRule"/>
</dbReference>
<evidence type="ECO:0000313" key="11">
    <source>
        <dbReference type="EMBL" id="OLL22129.1"/>
    </source>
</evidence>
<organism evidence="11 12">
    <name type="scientific">Neolecta irregularis (strain DAH-3)</name>
    <dbReference type="NCBI Taxonomy" id="1198029"/>
    <lineage>
        <taxon>Eukaryota</taxon>
        <taxon>Fungi</taxon>
        <taxon>Dikarya</taxon>
        <taxon>Ascomycota</taxon>
        <taxon>Taphrinomycotina</taxon>
        <taxon>Neolectales</taxon>
        <taxon>Neolectaceae</taxon>
        <taxon>Neolecta</taxon>
    </lineage>
</organism>
<comment type="subcellular location">
    <subcellularLocation>
        <location evidence="6">Preautophagosomal structure membrane</location>
        <topology evidence="6">Peripheral membrane protein</topology>
    </subcellularLocation>
    <subcellularLocation>
        <location evidence="6">Vacuole membrane</location>
        <topology evidence="6">Peripheral membrane protein</topology>
    </subcellularLocation>
    <text evidence="6">During pexophagy, accumulates in the vacuolar membrane region, where the peroxisomes contact the vacuole.</text>
</comment>
<dbReference type="GO" id="GO:0005774">
    <property type="term" value="C:vacuolar membrane"/>
    <property type="evidence" value="ECO:0007669"/>
    <property type="project" value="UniProtKB-SubCell"/>
</dbReference>
<evidence type="ECO:0000256" key="2">
    <source>
        <dbReference type="ARBA" id="ARBA00022448"/>
    </source>
</evidence>
<protein>
    <recommendedName>
        <fullName evidence="6">Autophagy-related protein 11</fullName>
    </recommendedName>
</protein>
<dbReference type="GO" id="GO:0034727">
    <property type="term" value="P:piecemeal microautophagy of the nucleus"/>
    <property type="evidence" value="ECO:0007669"/>
    <property type="project" value="TreeGrafter"/>
</dbReference>
<feature type="domain" description="Autophagy-related protein 11 C-terminal" evidence="10">
    <location>
        <begin position="1029"/>
        <end position="1155"/>
    </location>
</feature>
<feature type="coiled-coil region" evidence="7">
    <location>
        <begin position="846"/>
        <end position="920"/>
    </location>
</feature>
<feature type="coiled-coil region" evidence="7">
    <location>
        <begin position="579"/>
        <end position="638"/>
    </location>
</feature>
<keyword evidence="12" id="KW-1185">Reference proteome</keyword>
<feature type="domain" description="Autophagy protein ATG17-like" evidence="9">
    <location>
        <begin position="63"/>
        <end position="400"/>
    </location>
</feature>
<dbReference type="GO" id="GO:0000422">
    <property type="term" value="P:autophagy of mitochondrion"/>
    <property type="evidence" value="ECO:0007669"/>
    <property type="project" value="TreeGrafter"/>
</dbReference>
<dbReference type="Pfam" id="PF10377">
    <property type="entry name" value="ATG11"/>
    <property type="match status" value="1"/>
</dbReference>